<gene>
    <name evidence="1" type="ORF">AVENLUH5627_03279</name>
</gene>
<dbReference type="AlphaFoldDB" id="A0A150HJP2"/>
<sequence length="298" mass="36052">MRNSELDALKSYLTQLPEEDLICALYVYHRPNIYNNRGIRESIDTIEKDIAKLNSLDKLRNISRFIIDEMNNSNEDDIYYFLRDLKDFQSRIKIHSFDFNKIKDNQRFLQFACKVLNEKEGNRLILDIKNLYFQLLYLAYTVPIYYENSRSIENIYYRFDKIYSKFNSHFKSPCSDFFVWAKKYINENSEFRKYRRDASHVSEYETLINSIFDIIYYEDENIHYALRKKLSNAWYQKKHREEKKVKKPNYYALTKRAREALLTLAFKNGVSEEQMIERLINETYAKECCSVDGENLYL</sequence>
<dbReference type="Proteomes" id="UP000075680">
    <property type="component" value="Unassembled WGS sequence"/>
</dbReference>
<protein>
    <submittedName>
        <fullName evidence="1">Uncharacterized protein</fullName>
    </submittedName>
</protein>
<dbReference type="EMBL" id="JRUE01000247">
    <property type="protein sequence ID" value="KXZ63357.1"/>
    <property type="molecule type" value="Genomic_DNA"/>
</dbReference>
<dbReference type="PATRIC" id="fig|52133.18.peg.3365"/>
<organism evidence="1 2">
    <name type="scientific">Acinetobacter venetianus</name>
    <dbReference type="NCBI Taxonomy" id="52133"/>
    <lineage>
        <taxon>Bacteria</taxon>
        <taxon>Pseudomonadati</taxon>
        <taxon>Pseudomonadota</taxon>
        <taxon>Gammaproteobacteria</taxon>
        <taxon>Moraxellales</taxon>
        <taxon>Moraxellaceae</taxon>
        <taxon>Acinetobacter</taxon>
    </lineage>
</organism>
<accession>A0A150HJP2</accession>
<comment type="caution">
    <text evidence="1">The sequence shown here is derived from an EMBL/GenBank/DDBJ whole genome shotgun (WGS) entry which is preliminary data.</text>
</comment>
<evidence type="ECO:0000313" key="1">
    <source>
        <dbReference type="EMBL" id="KXZ63357.1"/>
    </source>
</evidence>
<reference evidence="1 2" key="1">
    <citation type="journal article" date="2016" name="Sci. Rep.">
        <title>Genomic and phenotypic characterization of the species Acinetobacter venetianus.</title>
        <authorList>
            <person name="Fondi M."/>
            <person name="Maida I."/>
            <person name="Perrin E."/>
            <person name="Orlandini V."/>
            <person name="La Torre L."/>
            <person name="Bosi E."/>
            <person name="Negroni A."/>
            <person name="Zanaroli G."/>
            <person name="Fava F."/>
            <person name="Decorosi F."/>
            <person name="Giovannetti L."/>
            <person name="Viti C."/>
            <person name="Vaneechoutte M."/>
            <person name="Dijkshoorn L."/>
            <person name="Fani R."/>
        </authorList>
    </citation>
    <scope>NUCLEOTIDE SEQUENCE [LARGE SCALE GENOMIC DNA]</scope>
    <source>
        <strain evidence="1 2">LUH5627</strain>
    </source>
</reference>
<proteinExistence type="predicted"/>
<dbReference type="RefSeq" id="WP_061519727.1">
    <property type="nucleotide sequence ID" value="NZ_JRUE01000247.1"/>
</dbReference>
<name>A0A150HJP2_9GAMM</name>
<evidence type="ECO:0000313" key="2">
    <source>
        <dbReference type="Proteomes" id="UP000075680"/>
    </source>
</evidence>